<dbReference type="Proteomes" id="UP000485880">
    <property type="component" value="Unassembled WGS sequence"/>
</dbReference>
<gene>
    <name evidence="1" type="ORF">MPC4_90001</name>
</gene>
<organism evidence="1 2">
    <name type="scientific">Methylocella tundrae</name>
    <dbReference type="NCBI Taxonomy" id="227605"/>
    <lineage>
        <taxon>Bacteria</taxon>
        <taxon>Pseudomonadati</taxon>
        <taxon>Pseudomonadota</taxon>
        <taxon>Alphaproteobacteria</taxon>
        <taxon>Hyphomicrobiales</taxon>
        <taxon>Beijerinckiaceae</taxon>
        <taxon>Methylocella</taxon>
    </lineage>
</organism>
<name>A0A8B6MDE1_METTU</name>
<keyword evidence="2" id="KW-1185">Reference proteome</keyword>
<evidence type="ECO:0000313" key="1">
    <source>
        <dbReference type="EMBL" id="VTZ52526.1"/>
    </source>
</evidence>
<protein>
    <submittedName>
        <fullName evidence="1">Uncharacterized protein</fullName>
    </submittedName>
</protein>
<comment type="caution">
    <text evidence="1">The sequence shown here is derived from an EMBL/GenBank/DDBJ whole genome shotgun (WGS) entry which is preliminary data.</text>
</comment>
<reference evidence="1 2" key="1">
    <citation type="submission" date="2019-05" db="EMBL/GenBank/DDBJ databases">
        <authorList>
            <person name="Farhan Ul Haque M."/>
        </authorList>
    </citation>
    <scope>NUCLEOTIDE SEQUENCE [LARGE SCALE GENOMIC DNA]</scope>
    <source>
        <strain evidence="1">2</strain>
    </source>
</reference>
<evidence type="ECO:0000313" key="2">
    <source>
        <dbReference type="Proteomes" id="UP000485880"/>
    </source>
</evidence>
<proteinExistence type="predicted"/>
<dbReference type="EMBL" id="CABFMQ020000153">
    <property type="protein sequence ID" value="VTZ52526.1"/>
    <property type="molecule type" value="Genomic_DNA"/>
</dbReference>
<sequence>MPAKIRLKRWVLKEQSHYAAHGSNVSRRQFLLKKLYVAIGNSKRKMRLGKIILAKRAKARAKPAPSVVRIDDD</sequence>
<accession>A0A8B6MDE1</accession>
<dbReference type="AlphaFoldDB" id="A0A8B6MDE1"/>